<dbReference type="Proteomes" id="UP001501565">
    <property type="component" value="Unassembled WGS sequence"/>
</dbReference>
<keyword evidence="3" id="KW-0804">Transcription</keyword>
<accession>A0ABP7MIU1</accession>
<evidence type="ECO:0000313" key="5">
    <source>
        <dbReference type="EMBL" id="GAA3923960.1"/>
    </source>
</evidence>
<evidence type="ECO:0000256" key="2">
    <source>
        <dbReference type="ARBA" id="ARBA00023125"/>
    </source>
</evidence>
<dbReference type="EMBL" id="BAABBN010000007">
    <property type="protein sequence ID" value="GAA3923960.1"/>
    <property type="molecule type" value="Genomic_DNA"/>
</dbReference>
<dbReference type="InterPro" id="IPR036388">
    <property type="entry name" value="WH-like_DNA-bd_sf"/>
</dbReference>
<sequence>MPLNDSKKNLIDHTISNIYRRAIGQTDFYRRHVLTEIARVIDFDGALWGTGHLESNHFHSVEVLGVDESYPLALAETRNINPIYDVFKANPGKAVNMQHVVEDESFYSSKLYLDFFARFGVERVMGVILSDEMTGIFTLISLYRFERDHVFSEEDGNRLERLAFHMVRGASQAYFLHLSRPRSLNHALAICDQHGVFYEAQPEFIRLLKTYVHESVDRRLPFSLDKTTEGLTNIVAEGKLCFRHEKLGDLFCISLWERSPIDMLSEREQEVVNAVVHGLSFKEAAKKLNVAPSTVSNHLYKIYRKLNVSSRTELAELANPIGLNE</sequence>
<organism evidence="5 6">
    <name type="scientific">Litoribacillus peritrichatus</name>
    <dbReference type="NCBI Taxonomy" id="718191"/>
    <lineage>
        <taxon>Bacteria</taxon>
        <taxon>Pseudomonadati</taxon>
        <taxon>Pseudomonadota</taxon>
        <taxon>Gammaproteobacteria</taxon>
        <taxon>Oceanospirillales</taxon>
        <taxon>Oceanospirillaceae</taxon>
        <taxon>Litoribacillus</taxon>
    </lineage>
</organism>
<dbReference type="SMART" id="SM00421">
    <property type="entry name" value="HTH_LUXR"/>
    <property type="match status" value="1"/>
</dbReference>
<dbReference type="Gene3D" id="1.10.10.10">
    <property type="entry name" value="Winged helix-like DNA-binding domain superfamily/Winged helix DNA-binding domain"/>
    <property type="match status" value="1"/>
</dbReference>
<dbReference type="PANTHER" id="PTHR44688">
    <property type="entry name" value="DNA-BINDING TRANSCRIPTIONAL ACTIVATOR DEVR_DOSR"/>
    <property type="match status" value="1"/>
</dbReference>
<reference evidence="6" key="1">
    <citation type="journal article" date="2019" name="Int. J. Syst. Evol. Microbiol.">
        <title>The Global Catalogue of Microorganisms (GCM) 10K type strain sequencing project: providing services to taxonomists for standard genome sequencing and annotation.</title>
        <authorList>
            <consortium name="The Broad Institute Genomics Platform"/>
            <consortium name="The Broad Institute Genome Sequencing Center for Infectious Disease"/>
            <person name="Wu L."/>
            <person name="Ma J."/>
        </authorList>
    </citation>
    <scope>NUCLEOTIDE SEQUENCE [LARGE SCALE GENOMIC DNA]</scope>
    <source>
        <strain evidence="6">JCM 17551</strain>
    </source>
</reference>
<dbReference type="SUPFAM" id="SSF46894">
    <property type="entry name" value="C-terminal effector domain of the bipartite response regulators"/>
    <property type="match status" value="1"/>
</dbReference>
<protein>
    <recommendedName>
        <fullName evidence="4">HTH luxR-type domain-containing protein</fullName>
    </recommendedName>
</protein>
<dbReference type="PROSITE" id="PS50043">
    <property type="entry name" value="HTH_LUXR_2"/>
    <property type="match status" value="1"/>
</dbReference>
<keyword evidence="1" id="KW-0805">Transcription regulation</keyword>
<dbReference type="CDD" id="cd06170">
    <property type="entry name" value="LuxR_C_like"/>
    <property type="match status" value="1"/>
</dbReference>
<evidence type="ECO:0000256" key="1">
    <source>
        <dbReference type="ARBA" id="ARBA00023015"/>
    </source>
</evidence>
<feature type="domain" description="HTH luxR-type" evidence="4">
    <location>
        <begin position="257"/>
        <end position="322"/>
    </location>
</feature>
<evidence type="ECO:0000313" key="6">
    <source>
        <dbReference type="Proteomes" id="UP001501565"/>
    </source>
</evidence>
<evidence type="ECO:0000256" key="3">
    <source>
        <dbReference type="ARBA" id="ARBA00023163"/>
    </source>
</evidence>
<evidence type="ECO:0000259" key="4">
    <source>
        <dbReference type="PROSITE" id="PS50043"/>
    </source>
</evidence>
<dbReference type="Pfam" id="PF00196">
    <property type="entry name" value="GerE"/>
    <property type="match status" value="1"/>
</dbReference>
<dbReference type="RefSeq" id="WP_344798069.1">
    <property type="nucleotide sequence ID" value="NZ_BAABBN010000007.1"/>
</dbReference>
<dbReference type="PANTHER" id="PTHR44688:SF16">
    <property type="entry name" value="DNA-BINDING TRANSCRIPTIONAL ACTIVATOR DEVR_DOSR"/>
    <property type="match status" value="1"/>
</dbReference>
<dbReference type="InterPro" id="IPR000792">
    <property type="entry name" value="Tscrpt_reg_LuxR_C"/>
</dbReference>
<dbReference type="PRINTS" id="PR00038">
    <property type="entry name" value="HTHLUXR"/>
</dbReference>
<keyword evidence="2" id="KW-0238">DNA-binding</keyword>
<keyword evidence="6" id="KW-1185">Reference proteome</keyword>
<gene>
    <name evidence="5" type="ORF">GCM10022277_19710</name>
</gene>
<comment type="caution">
    <text evidence="5">The sequence shown here is derived from an EMBL/GenBank/DDBJ whole genome shotgun (WGS) entry which is preliminary data.</text>
</comment>
<proteinExistence type="predicted"/>
<name>A0ABP7MIU1_9GAMM</name>
<dbReference type="InterPro" id="IPR016032">
    <property type="entry name" value="Sig_transdc_resp-reg_C-effctor"/>
</dbReference>